<dbReference type="RefSeq" id="WP_134257888.1">
    <property type="nucleotide sequence ID" value="NZ_CAJMXM010000005.1"/>
</dbReference>
<feature type="chain" id="PRO_5043354162" description="DUF2282 domain-containing protein" evidence="1">
    <location>
        <begin position="20"/>
        <end position="118"/>
    </location>
</feature>
<dbReference type="Proteomes" id="UP000298234">
    <property type="component" value="Unassembled WGS sequence"/>
</dbReference>
<organism evidence="2 3">
    <name type="scientific">Burkholderia cepacia</name>
    <name type="common">Pseudomonas cepacia</name>
    <dbReference type="NCBI Taxonomy" id="292"/>
    <lineage>
        <taxon>Bacteria</taxon>
        <taxon>Pseudomonadati</taxon>
        <taxon>Pseudomonadota</taxon>
        <taxon>Betaproteobacteria</taxon>
        <taxon>Burkholderiales</taxon>
        <taxon>Burkholderiaceae</taxon>
        <taxon>Burkholderia</taxon>
        <taxon>Burkholderia cepacia complex</taxon>
    </lineage>
</organism>
<reference evidence="2 3" key="1">
    <citation type="submission" date="2019-03" db="EMBL/GenBank/DDBJ databases">
        <title>Burkholderia cepacia outbreak.</title>
        <authorList>
            <person name="Farzana R."/>
            <person name="Walsh T.R."/>
        </authorList>
    </citation>
    <scope>NUCLEOTIDE SEQUENCE [LARGE SCALE GENOMIC DNA]</scope>
    <source>
        <strain evidence="3">d13</strain>
    </source>
</reference>
<proteinExistence type="predicted"/>
<name>A0AAX2R9H6_BURCE</name>
<gene>
    <name evidence="2" type="ORF">E3D37_44490</name>
</gene>
<comment type="caution">
    <text evidence="2">The sequence shown here is derived from an EMBL/GenBank/DDBJ whole genome shotgun (WGS) entry which is preliminary data.</text>
</comment>
<sequence length="118" mass="13074">MGKLAFLLALSCSVTMAIAADKAVVVKDTRQYLAYTQKMEKDGVCVVASDPDHPRDGDCKEARYKAAVGGEWIIRVGGLCHREIYGRPENDESLERRPVLSLSTKVDEFKCDERGNPI</sequence>
<evidence type="ECO:0008006" key="4">
    <source>
        <dbReference type="Google" id="ProtNLM"/>
    </source>
</evidence>
<evidence type="ECO:0000256" key="1">
    <source>
        <dbReference type="SAM" id="SignalP"/>
    </source>
</evidence>
<feature type="signal peptide" evidence="1">
    <location>
        <begin position="1"/>
        <end position="19"/>
    </location>
</feature>
<keyword evidence="1" id="KW-0732">Signal</keyword>
<protein>
    <recommendedName>
        <fullName evidence="4">DUF2282 domain-containing protein</fullName>
    </recommendedName>
</protein>
<accession>A0AAX2R9H6</accession>
<dbReference type="EMBL" id="SNSQ01000115">
    <property type="protein sequence ID" value="TEU31701.1"/>
    <property type="molecule type" value="Genomic_DNA"/>
</dbReference>
<evidence type="ECO:0000313" key="3">
    <source>
        <dbReference type="Proteomes" id="UP000298234"/>
    </source>
</evidence>
<evidence type="ECO:0000313" key="2">
    <source>
        <dbReference type="EMBL" id="TEU31701.1"/>
    </source>
</evidence>
<dbReference type="AlphaFoldDB" id="A0AAX2R9H6"/>